<sequence length="647" mass="75638">MASQQNKHAFLSKNRIFHNPDNVSSSKSRNLMDITNTTNTINGSRPSSMKSSLALPPLKDSFPSVSRSASLNINMSKIKDLKDRQDKIRFQRHTLRTQLIECEREIKTIKFRDLNKSRFELYKKKSKQAKYLKQVRDLAQNLNSKDGERADLIKKNKSALATLQAELDQNLILKRQESQELYNNKLIFWENELQIMENVEPDHEITEEISQLKKTLQELNINWANLQKQNLERQVNHESQLRKGFIAFKEAKLKSMENLTNKHRELLDQIATLQSESEKLHKEIMDIDRQAEYSEQNISEINENIKQLELANNPLISKSLQNSQDLEHLQNQMENLKEMASKQEKFYNDTYNTVEKELLRSRRLENSIIEQKGTMRCYAYVMEQNLPENLLFDYENGVITQGLSEHVYKFNRVIPHLKVSEDKFFTQEYSVYHDMCLNQKKNFNLISLSTTPHGSLRESLIKFLAEKDTIYQKQYVITLQFVFLSDDEFSQDMLLDYSHNDKDSIKLKFEKHSISLDSKLVIIENGLEDLPLNFSCDEHPNLPHSGMGIIKVQFFPRDSKSDGNNDPVPVDFYFIELNNLKSIEQFDKSIFKKESCETPIALVLKKLISDTKSFFLLNLNDSKNVNKLLTISEEVQTQLCKRKKKLT</sequence>
<organism evidence="3 4">
    <name type="scientific">Saccharomyces pastorianus</name>
    <name type="common">Lager yeast</name>
    <name type="synonym">Saccharomyces cerevisiae x Saccharomyces eubayanus</name>
    <dbReference type="NCBI Taxonomy" id="27292"/>
    <lineage>
        <taxon>Eukaryota</taxon>
        <taxon>Fungi</taxon>
        <taxon>Dikarya</taxon>
        <taxon>Ascomycota</taxon>
        <taxon>Saccharomycotina</taxon>
        <taxon>Saccharomycetes</taxon>
        <taxon>Saccharomycetales</taxon>
        <taxon>Saccharomycetaceae</taxon>
        <taxon>Saccharomyces</taxon>
    </lineage>
</organism>
<keyword evidence="1" id="KW-0175">Coiled coil</keyword>
<dbReference type="GO" id="GO:0008017">
    <property type="term" value="F:microtubule binding"/>
    <property type="evidence" value="ECO:0007669"/>
    <property type="project" value="InterPro"/>
</dbReference>
<reference evidence="3 4" key="1">
    <citation type="journal article" date="2019" name="BMC Genomics">
        <title>Chromosome level assembly and comparative genome analysis confirm lager-brewing yeasts originated from a single hybridization.</title>
        <authorList>
            <person name="Salazar A.N."/>
            <person name="Gorter de Vries A.R."/>
            <person name="van den Broek M."/>
            <person name="Brouwers N."/>
            <person name="de la Torre Cortes P."/>
            <person name="Kuijpers N.G.A."/>
            <person name="Daran J.G."/>
            <person name="Abeel T."/>
        </authorList>
    </citation>
    <scope>NUCLEOTIDE SEQUENCE [LARGE SCALE GENOMIC DNA]</scope>
    <source>
        <strain evidence="3 4">CBS 1483</strain>
    </source>
</reference>
<dbReference type="EMBL" id="CP048997">
    <property type="protein sequence ID" value="QID82727.1"/>
    <property type="molecule type" value="Genomic_DNA"/>
</dbReference>
<name>A0A6C1E1T9_SACPS</name>
<gene>
    <name evidence="3" type="primary">VIK1</name>
    <name evidence="3" type="ORF">GRS66_005158</name>
</gene>
<dbReference type="OrthoDB" id="4067584at2759"/>
<evidence type="ECO:0000256" key="1">
    <source>
        <dbReference type="SAM" id="Coils"/>
    </source>
</evidence>
<keyword evidence="4" id="KW-1185">Reference proteome</keyword>
<evidence type="ECO:0000313" key="4">
    <source>
        <dbReference type="Proteomes" id="UP000501346"/>
    </source>
</evidence>
<dbReference type="Gene3D" id="3.40.850.20">
    <property type="match status" value="1"/>
</dbReference>
<feature type="domain" description="Spindle pole body-associated protein Vik1/Cik1 microtubule binding" evidence="2">
    <location>
        <begin position="355"/>
        <end position="494"/>
    </location>
</feature>
<protein>
    <submittedName>
        <fullName evidence="3">Vegetative interaction with Kar3p</fullName>
    </submittedName>
</protein>
<accession>A0A6C1E1T9</accession>
<dbReference type="AlphaFoldDB" id="A0A6C1E1T9"/>
<dbReference type="Pfam" id="PF16796">
    <property type="entry name" value="Microtub_bd"/>
    <property type="match status" value="1"/>
</dbReference>
<feature type="coiled-coil region" evidence="1">
    <location>
        <begin position="202"/>
        <end position="346"/>
    </location>
</feature>
<dbReference type="Proteomes" id="UP000501346">
    <property type="component" value="Chromosome ScXVI"/>
</dbReference>
<dbReference type="InterPro" id="IPR031852">
    <property type="entry name" value="Vik1/Cik1_MT-bd"/>
</dbReference>
<evidence type="ECO:0000259" key="2">
    <source>
        <dbReference type="Pfam" id="PF16796"/>
    </source>
</evidence>
<proteinExistence type="predicted"/>
<evidence type="ECO:0000313" key="3">
    <source>
        <dbReference type="EMBL" id="QID82727.1"/>
    </source>
</evidence>